<keyword evidence="2" id="KW-1185">Reference proteome</keyword>
<dbReference type="EMBL" id="MU394296">
    <property type="protein sequence ID" value="KAI6089355.1"/>
    <property type="molecule type" value="Genomic_DNA"/>
</dbReference>
<comment type="caution">
    <text evidence="1">The sequence shown here is derived from an EMBL/GenBank/DDBJ whole genome shotgun (WGS) entry which is preliminary data.</text>
</comment>
<reference evidence="1 2" key="1">
    <citation type="journal article" date="2022" name="New Phytol.">
        <title>Ecological generalism drives hyperdiversity of secondary metabolite gene clusters in xylarialean endophytes.</title>
        <authorList>
            <person name="Franco M.E.E."/>
            <person name="Wisecaver J.H."/>
            <person name="Arnold A.E."/>
            <person name="Ju Y.M."/>
            <person name="Slot J.C."/>
            <person name="Ahrendt S."/>
            <person name="Moore L.P."/>
            <person name="Eastman K.E."/>
            <person name="Scott K."/>
            <person name="Konkel Z."/>
            <person name="Mondo S.J."/>
            <person name="Kuo A."/>
            <person name="Hayes R.D."/>
            <person name="Haridas S."/>
            <person name="Andreopoulos B."/>
            <person name="Riley R."/>
            <person name="LaButti K."/>
            <person name="Pangilinan J."/>
            <person name="Lipzen A."/>
            <person name="Amirebrahimi M."/>
            <person name="Yan J."/>
            <person name="Adam C."/>
            <person name="Keymanesh K."/>
            <person name="Ng V."/>
            <person name="Louie K."/>
            <person name="Northen T."/>
            <person name="Drula E."/>
            <person name="Henrissat B."/>
            <person name="Hsieh H.M."/>
            <person name="Youens-Clark K."/>
            <person name="Lutzoni F."/>
            <person name="Miadlikowska J."/>
            <person name="Eastwood D.C."/>
            <person name="Hamelin R.C."/>
            <person name="Grigoriev I.V."/>
            <person name="U'Ren J.M."/>
        </authorList>
    </citation>
    <scope>NUCLEOTIDE SEQUENCE [LARGE SCALE GENOMIC DNA]</scope>
    <source>
        <strain evidence="1 2">ER1909</strain>
    </source>
</reference>
<evidence type="ECO:0000313" key="2">
    <source>
        <dbReference type="Proteomes" id="UP001497680"/>
    </source>
</evidence>
<evidence type="ECO:0000313" key="1">
    <source>
        <dbReference type="EMBL" id="KAI6089355.1"/>
    </source>
</evidence>
<protein>
    <submittedName>
        <fullName evidence="1">Uncharacterized protein</fullName>
    </submittedName>
</protein>
<sequence length="859" mass="95228">MATAVQVIHSSASSNHQQAPPSTAPVLEYVCLFTHDLRRKQKRWQDGRLKYHTFNRRIMVHDERGNFVGDAHWREDYDLGEGEELELERGGVMVQVAECTGSRDQDLSELIDKRAQERAERQAAAMARRQAIHEPATPSANTPHFQLRHKPLHNLIGTPTGHHGRALIPKESPYEERQKSVATPQSDSARPAKRRKREVSPPSKSGYARSLFGTTLTLSGAPTSTPPIRHKPPRSSPVPIDDPAPTSSDPVPHDNRSDPAPEMSRTMTADLSRERRINVPRPQLLKSISRTYPSNMVTEPGSPSVPIEVDSDPDENRDSATGTRKSGLKRKEKTSSRARNSDLLQPISANRLNSPKSKGRPDSFGDASSLASLGRKEAAVPVPTRGLKTSTRNQLHSAKPKPKRPAEALNSNDERSNVTKEQPMSEPRTELRIPRRKKRGLLMMSENLDVDDLPTPRIAKSRIDRPSPSISFEDSAIGDFDIAPGQRKSADMGIGDSEDDVPLPKSRNKRNRDTRKRHREVPIDEDVEVTPDASNYPIQDELSDEIVPGRKRSKTNDRRIKSPSPPLENTDLSEPTESPRRKQPPRKTKLALTEEALGRRSREDKSDEEQFNPSEDRPPVPNGVPAPRLAQLGRKSIRSREVIGFMFDEDDFSSAPQRSEGRDGTSRRGHVPQNQSVMQSATPVAKHTNPTTTHSDRVTTSDQLPDDPVNTAKKAVNNATVESVNNLCIVASDVESIQQDQAREQTDPVSVPLNAEPQAQAQVAETTILMQQPPTKRVVNPASRGKKAAKPSDAAGQVPQCPLPPEVAVGKPLENSRLKPRPENRPRETTTAPMPGFSRANGGPWSREAHDLFEHTRPR</sequence>
<dbReference type="Proteomes" id="UP001497680">
    <property type="component" value="Unassembled WGS sequence"/>
</dbReference>
<organism evidence="1 2">
    <name type="scientific">Hypoxylon rubiginosum</name>
    <dbReference type="NCBI Taxonomy" id="110542"/>
    <lineage>
        <taxon>Eukaryota</taxon>
        <taxon>Fungi</taxon>
        <taxon>Dikarya</taxon>
        <taxon>Ascomycota</taxon>
        <taxon>Pezizomycotina</taxon>
        <taxon>Sordariomycetes</taxon>
        <taxon>Xylariomycetidae</taxon>
        <taxon>Xylariales</taxon>
        <taxon>Hypoxylaceae</taxon>
        <taxon>Hypoxylon</taxon>
    </lineage>
</organism>
<gene>
    <name evidence="1" type="ORF">F4821DRAFT_62001</name>
</gene>
<proteinExistence type="predicted"/>
<accession>A0ACC0D9E7</accession>
<name>A0ACC0D9E7_9PEZI</name>